<dbReference type="SUPFAM" id="SSF89550">
    <property type="entry name" value="PHP domain-like"/>
    <property type="match status" value="1"/>
</dbReference>
<proteinExistence type="inferred from homology"/>
<keyword evidence="3 5" id="KW-0378">Hydrolase</keyword>
<evidence type="ECO:0000256" key="4">
    <source>
        <dbReference type="ARBA" id="ARBA00051722"/>
    </source>
</evidence>
<dbReference type="Proteomes" id="UP001336835">
    <property type="component" value="Unassembled WGS sequence"/>
</dbReference>
<dbReference type="PANTHER" id="PTHR39181">
    <property type="entry name" value="TYROSINE-PROTEIN PHOSPHATASE YWQE"/>
    <property type="match status" value="1"/>
</dbReference>
<evidence type="ECO:0000256" key="3">
    <source>
        <dbReference type="ARBA" id="ARBA00022801"/>
    </source>
</evidence>
<dbReference type="GO" id="GO:0004725">
    <property type="term" value="F:protein tyrosine phosphatase activity"/>
    <property type="evidence" value="ECO:0007669"/>
    <property type="project" value="UniProtKB-EC"/>
</dbReference>
<dbReference type="InterPro" id="IPR016195">
    <property type="entry name" value="Pol/histidinol_Pase-like"/>
</dbReference>
<comment type="caution">
    <text evidence="5">The sequence shown here is derived from an EMBL/GenBank/DDBJ whole genome shotgun (WGS) entry which is preliminary data.</text>
</comment>
<protein>
    <recommendedName>
        <fullName evidence="2">protein-tyrosine-phosphatase</fullName>
        <ecNumber evidence="2">3.1.3.48</ecNumber>
    </recommendedName>
</protein>
<evidence type="ECO:0000256" key="1">
    <source>
        <dbReference type="ARBA" id="ARBA00005750"/>
    </source>
</evidence>
<keyword evidence="6" id="KW-1185">Reference proteome</keyword>
<name>A0ABU7ICJ4_9SPHI</name>
<dbReference type="RefSeq" id="WP_330109502.1">
    <property type="nucleotide sequence ID" value="NZ_JAZDQT010000003.1"/>
</dbReference>
<dbReference type="PANTHER" id="PTHR39181:SF1">
    <property type="entry name" value="TYROSINE-PROTEIN PHOSPHATASE YWQE"/>
    <property type="match status" value="1"/>
</dbReference>
<evidence type="ECO:0000313" key="5">
    <source>
        <dbReference type="EMBL" id="MEE1947223.1"/>
    </source>
</evidence>
<evidence type="ECO:0000313" key="6">
    <source>
        <dbReference type="Proteomes" id="UP001336835"/>
    </source>
</evidence>
<gene>
    <name evidence="5" type="ORF">VRU48_19000</name>
</gene>
<accession>A0ABU7ICJ4</accession>
<organism evidence="5 6">
    <name type="scientific">Pedobacter albus</name>
    <dbReference type="NCBI Taxonomy" id="3113905"/>
    <lineage>
        <taxon>Bacteria</taxon>
        <taxon>Pseudomonadati</taxon>
        <taxon>Bacteroidota</taxon>
        <taxon>Sphingobacteriia</taxon>
        <taxon>Sphingobacteriales</taxon>
        <taxon>Sphingobacteriaceae</taxon>
        <taxon>Pedobacter</taxon>
    </lineage>
</organism>
<dbReference type="PIRSF" id="PIRSF016557">
    <property type="entry name" value="Caps_synth_CpsB"/>
    <property type="match status" value="1"/>
</dbReference>
<dbReference type="Gene3D" id="3.20.20.140">
    <property type="entry name" value="Metal-dependent hydrolases"/>
    <property type="match status" value="1"/>
</dbReference>
<comment type="similarity">
    <text evidence="1">Belongs to the metallo-dependent hydrolases superfamily. CpsB/CapC family.</text>
</comment>
<dbReference type="Pfam" id="PF19567">
    <property type="entry name" value="CpsB_CapC"/>
    <property type="match status" value="1"/>
</dbReference>
<comment type="catalytic activity">
    <reaction evidence="4">
        <text>O-phospho-L-tyrosyl-[protein] + H2O = L-tyrosyl-[protein] + phosphate</text>
        <dbReference type="Rhea" id="RHEA:10684"/>
        <dbReference type="Rhea" id="RHEA-COMP:10136"/>
        <dbReference type="Rhea" id="RHEA-COMP:20101"/>
        <dbReference type="ChEBI" id="CHEBI:15377"/>
        <dbReference type="ChEBI" id="CHEBI:43474"/>
        <dbReference type="ChEBI" id="CHEBI:46858"/>
        <dbReference type="ChEBI" id="CHEBI:61978"/>
        <dbReference type="EC" id="3.1.3.48"/>
    </reaction>
</comment>
<evidence type="ECO:0000256" key="2">
    <source>
        <dbReference type="ARBA" id="ARBA00013064"/>
    </source>
</evidence>
<reference evidence="5 6" key="1">
    <citation type="submission" date="2024-01" db="EMBL/GenBank/DDBJ databases">
        <title>Pedobacter sp. nov., isolated from fresh soil.</title>
        <authorList>
            <person name="Le N.T.T."/>
        </authorList>
    </citation>
    <scope>NUCLEOTIDE SEQUENCE [LARGE SCALE GENOMIC DNA]</scope>
    <source>
        <strain evidence="5 6">KR3-3</strain>
    </source>
</reference>
<dbReference type="InterPro" id="IPR016667">
    <property type="entry name" value="Caps_polysacc_synth_CpsB/CapC"/>
</dbReference>
<dbReference type="EC" id="3.1.3.48" evidence="2"/>
<sequence length="241" mass="27521">MFKKKKEPEFNFSTIGTDMHSHIIPGIDDGAKNINDSLALAKRFKALGFKKLVTTPHVMADYYRNTPETIQKGLDILREGLQKNGIDLEVDAAAEYYLDETFENKIAKKNVLTFGQNFLLFELSFINPPHNLFEAIAKMQDAGYQPVLAHPERYPYYQNSLESYEQIRDTGCMLQLNTISLTGYYGKSCKQAADELVDNHCIDFLGSDMHHLRHADALKESLYVERLQNILSQPQLNNLLL</sequence>
<dbReference type="EMBL" id="JAZDQT010000003">
    <property type="protein sequence ID" value="MEE1947223.1"/>
    <property type="molecule type" value="Genomic_DNA"/>
</dbReference>